<keyword evidence="2" id="KW-1185">Reference proteome</keyword>
<dbReference type="EMBL" id="CM026430">
    <property type="protein sequence ID" value="KAG0562535.1"/>
    <property type="molecule type" value="Genomic_DNA"/>
</dbReference>
<reference evidence="1" key="1">
    <citation type="submission" date="2020-06" db="EMBL/GenBank/DDBJ databases">
        <title>WGS assembly of Ceratodon purpureus strain R40.</title>
        <authorList>
            <person name="Carey S.B."/>
            <person name="Jenkins J."/>
            <person name="Shu S."/>
            <person name="Lovell J.T."/>
            <person name="Sreedasyam A."/>
            <person name="Maumus F."/>
            <person name="Tiley G.P."/>
            <person name="Fernandez-Pozo N."/>
            <person name="Barry K."/>
            <person name="Chen C."/>
            <person name="Wang M."/>
            <person name="Lipzen A."/>
            <person name="Daum C."/>
            <person name="Saski C.A."/>
            <person name="Payton A.C."/>
            <person name="Mcbreen J.C."/>
            <person name="Conrad R.E."/>
            <person name="Kollar L.M."/>
            <person name="Olsson S."/>
            <person name="Huttunen S."/>
            <person name="Landis J.B."/>
            <person name="Wickett N.J."/>
            <person name="Johnson M.G."/>
            <person name="Rensing S.A."/>
            <person name="Grimwood J."/>
            <person name="Schmutz J."/>
            <person name="Mcdaniel S.F."/>
        </authorList>
    </citation>
    <scope>NUCLEOTIDE SEQUENCE</scope>
    <source>
        <strain evidence="1">R40</strain>
    </source>
</reference>
<accession>A0A8T0GVT9</accession>
<comment type="caution">
    <text evidence="1">The sequence shown here is derived from an EMBL/GenBank/DDBJ whole genome shotgun (WGS) entry which is preliminary data.</text>
</comment>
<gene>
    <name evidence="1" type="ORF">KC19_9G154200</name>
</gene>
<dbReference type="AlphaFoldDB" id="A0A8T0GVT9"/>
<protein>
    <submittedName>
        <fullName evidence="1">Uncharacterized protein</fullName>
    </submittedName>
</protein>
<name>A0A8T0GVT9_CERPU</name>
<evidence type="ECO:0000313" key="2">
    <source>
        <dbReference type="Proteomes" id="UP000822688"/>
    </source>
</evidence>
<proteinExistence type="predicted"/>
<evidence type="ECO:0000313" key="1">
    <source>
        <dbReference type="EMBL" id="KAG0562535.1"/>
    </source>
</evidence>
<dbReference type="Proteomes" id="UP000822688">
    <property type="component" value="Chromosome 9"/>
</dbReference>
<organism evidence="1 2">
    <name type="scientific">Ceratodon purpureus</name>
    <name type="common">Fire moss</name>
    <name type="synonym">Dicranum purpureum</name>
    <dbReference type="NCBI Taxonomy" id="3225"/>
    <lineage>
        <taxon>Eukaryota</taxon>
        <taxon>Viridiplantae</taxon>
        <taxon>Streptophyta</taxon>
        <taxon>Embryophyta</taxon>
        <taxon>Bryophyta</taxon>
        <taxon>Bryophytina</taxon>
        <taxon>Bryopsida</taxon>
        <taxon>Dicranidae</taxon>
        <taxon>Pseudoditrichales</taxon>
        <taxon>Ditrichaceae</taxon>
        <taxon>Ceratodon</taxon>
    </lineage>
</organism>
<sequence>MEKDIEAELEEEESPLPSPLHVRFECESIPWQLRLQYSSLIFSNIHKSKL</sequence>